<proteinExistence type="predicted"/>
<dbReference type="Proteomes" id="UP000188320">
    <property type="component" value="Unassembled WGS sequence"/>
</dbReference>
<organism evidence="2 3">
    <name type="scientific">Zancudomyces culisetae</name>
    <name type="common">Gut fungus</name>
    <name type="synonym">Smittium culisetae</name>
    <dbReference type="NCBI Taxonomy" id="1213189"/>
    <lineage>
        <taxon>Eukaryota</taxon>
        <taxon>Fungi</taxon>
        <taxon>Fungi incertae sedis</taxon>
        <taxon>Zoopagomycota</taxon>
        <taxon>Kickxellomycotina</taxon>
        <taxon>Harpellomycetes</taxon>
        <taxon>Harpellales</taxon>
        <taxon>Legeriomycetaceae</taxon>
        <taxon>Zancudomyces</taxon>
    </lineage>
</organism>
<evidence type="ECO:0000256" key="1">
    <source>
        <dbReference type="SAM" id="MobiDB-lite"/>
    </source>
</evidence>
<keyword evidence="3" id="KW-1185">Reference proteome</keyword>
<gene>
    <name evidence="2" type="ORF">AX774_g5980</name>
</gene>
<comment type="caution">
    <text evidence="2">The sequence shown here is derived from an EMBL/GenBank/DDBJ whole genome shotgun (WGS) entry which is preliminary data.</text>
</comment>
<feature type="compositionally biased region" description="Low complexity" evidence="1">
    <location>
        <begin position="18"/>
        <end position="32"/>
    </location>
</feature>
<evidence type="ECO:0000313" key="3">
    <source>
        <dbReference type="Proteomes" id="UP000188320"/>
    </source>
</evidence>
<reference evidence="3" key="1">
    <citation type="submission" date="2017-01" db="EMBL/GenBank/DDBJ databases">
        <authorList>
            <person name="Wang Y."/>
            <person name="White M."/>
            <person name="Kvist S."/>
            <person name="Moncalvo J.-M."/>
        </authorList>
    </citation>
    <scope>NUCLEOTIDE SEQUENCE [LARGE SCALE GENOMIC DNA]</scope>
    <source>
        <strain evidence="3">COL-18-3</strain>
    </source>
</reference>
<feature type="region of interest" description="Disordered" evidence="1">
    <location>
        <begin position="1"/>
        <end position="34"/>
    </location>
</feature>
<dbReference type="AlphaFoldDB" id="A0A1R1PIA4"/>
<accession>A0A1R1PIA4</accession>
<name>A0A1R1PIA4_ZANCU</name>
<protein>
    <submittedName>
        <fullName evidence="2">Uncharacterized protein</fullName>
    </submittedName>
</protein>
<sequence length="84" mass="9742">MVVREELPSLSGGSDKNSLGSTLHSLKSKTSSDPQYGCKLFDYKKLFRWKEIEEQEMIYGNPLNDLRYNVNGDKDFNLVYLNEF</sequence>
<dbReference type="EMBL" id="LSSK01001142">
    <property type="protein sequence ID" value="OMH80582.1"/>
    <property type="molecule type" value="Genomic_DNA"/>
</dbReference>
<evidence type="ECO:0000313" key="2">
    <source>
        <dbReference type="EMBL" id="OMH80582.1"/>
    </source>
</evidence>